<evidence type="ECO:0000256" key="1">
    <source>
        <dbReference type="SAM" id="MobiDB-lite"/>
    </source>
</evidence>
<dbReference type="EMBL" id="CAICTM010000495">
    <property type="protein sequence ID" value="CAB9511670.1"/>
    <property type="molecule type" value="Genomic_DNA"/>
</dbReference>
<feature type="compositionally biased region" description="Low complexity" evidence="1">
    <location>
        <begin position="45"/>
        <end position="56"/>
    </location>
</feature>
<accession>A0A9N8E3U4</accession>
<gene>
    <name evidence="2" type="ORF">SEMRO_496_G154650.1</name>
</gene>
<protein>
    <submittedName>
        <fullName evidence="2">Uncharacterized protein</fullName>
    </submittedName>
</protein>
<dbReference type="AlphaFoldDB" id="A0A9N8E3U4"/>
<sequence length="290" mass="31704">MVARTSSGRGARNSSGSAGVISSGRLVSTSSKDRNHGKPQPQPLSTVVNNSSNTNSGAESATSFSHYPKIDNAILTMKSALGRFTRANDRRMVLRTLKEVKYLKALPIDPRPPPMVDLEELELEVAKESLVLNGQAFHPSVIGVGNDASANASMISSLAVTLSPDTLYYDLLCRLARTITSSDCYAKLNEILGSHELNLMNASAERKPKIKKGKPGFVSDTPPIEINIFEEGGNIHAHIVTTLGFGLYRKLDVNTGRPWIKMQVELNERMNFSSGSQVRHITIHWPDMYV</sequence>
<feature type="compositionally biased region" description="Low complexity" evidence="1">
    <location>
        <begin position="1"/>
        <end position="19"/>
    </location>
</feature>
<evidence type="ECO:0000313" key="3">
    <source>
        <dbReference type="Proteomes" id="UP001153069"/>
    </source>
</evidence>
<reference evidence="2" key="1">
    <citation type="submission" date="2020-06" db="EMBL/GenBank/DDBJ databases">
        <authorList>
            <consortium name="Plant Systems Biology data submission"/>
        </authorList>
    </citation>
    <scope>NUCLEOTIDE SEQUENCE</scope>
    <source>
        <strain evidence="2">D6</strain>
    </source>
</reference>
<keyword evidence="3" id="KW-1185">Reference proteome</keyword>
<name>A0A9N8E3U4_9STRA</name>
<comment type="caution">
    <text evidence="2">The sequence shown here is derived from an EMBL/GenBank/DDBJ whole genome shotgun (WGS) entry which is preliminary data.</text>
</comment>
<feature type="region of interest" description="Disordered" evidence="1">
    <location>
        <begin position="1"/>
        <end position="63"/>
    </location>
</feature>
<proteinExistence type="predicted"/>
<evidence type="ECO:0000313" key="2">
    <source>
        <dbReference type="EMBL" id="CAB9511670.1"/>
    </source>
</evidence>
<organism evidence="2 3">
    <name type="scientific">Seminavis robusta</name>
    <dbReference type="NCBI Taxonomy" id="568900"/>
    <lineage>
        <taxon>Eukaryota</taxon>
        <taxon>Sar</taxon>
        <taxon>Stramenopiles</taxon>
        <taxon>Ochrophyta</taxon>
        <taxon>Bacillariophyta</taxon>
        <taxon>Bacillariophyceae</taxon>
        <taxon>Bacillariophycidae</taxon>
        <taxon>Naviculales</taxon>
        <taxon>Naviculaceae</taxon>
        <taxon>Seminavis</taxon>
    </lineage>
</organism>
<dbReference type="OrthoDB" id="46637at2759"/>
<dbReference type="Proteomes" id="UP001153069">
    <property type="component" value="Unassembled WGS sequence"/>
</dbReference>